<evidence type="ECO:0000313" key="1">
    <source>
        <dbReference type="EMBL" id="MCY0093105.1"/>
    </source>
</evidence>
<organism evidence="1 2">
    <name type="scientific">Hoeflea ulvae</name>
    <dbReference type="NCBI Taxonomy" id="2983764"/>
    <lineage>
        <taxon>Bacteria</taxon>
        <taxon>Pseudomonadati</taxon>
        <taxon>Pseudomonadota</taxon>
        <taxon>Alphaproteobacteria</taxon>
        <taxon>Hyphomicrobiales</taxon>
        <taxon>Rhizobiaceae</taxon>
        <taxon>Hoeflea</taxon>
    </lineage>
</organism>
<reference evidence="1" key="1">
    <citation type="submission" date="2022-10" db="EMBL/GenBank/DDBJ databases">
        <title>Hoeflea sp. J2-29, isolated from marine algae.</title>
        <authorList>
            <person name="Kristyanto S."/>
            <person name="Kim J.M."/>
            <person name="Jeon C.O."/>
        </authorList>
    </citation>
    <scope>NUCLEOTIDE SEQUENCE</scope>
    <source>
        <strain evidence="1">J2-29</strain>
    </source>
</reference>
<accession>A0ABT3YBE5</accession>
<proteinExistence type="predicted"/>
<comment type="caution">
    <text evidence="1">The sequence shown here is derived from an EMBL/GenBank/DDBJ whole genome shotgun (WGS) entry which is preliminary data.</text>
</comment>
<dbReference type="Proteomes" id="UP001081283">
    <property type="component" value="Unassembled WGS sequence"/>
</dbReference>
<name>A0ABT3YBE5_9HYPH</name>
<dbReference type="EMBL" id="JAOVZQ010000001">
    <property type="protein sequence ID" value="MCY0093105.1"/>
    <property type="molecule type" value="Genomic_DNA"/>
</dbReference>
<dbReference type="RefSeq" id="WP_267611090.1">
    <property type="nucleotide sequence ID" value="NZ_JAOVZQ010000001.1"/>
</dbReference>
<gene>
    <name evidence="1" type="ORF">OEG82_03510</name>
</gene>
<evidence type="ECO:0000313" key="2">
    <source>
        <dbReference type="Proteomes" id="UP001081283"/>
    </source>
</evidence>
<sequence>MATLVTPEKIEAMSTEDRTTLYANCMRTVNNEDAISIVEMIVASDLPYARKKEISHADPEMRMIELIVNAPANDAAIVEAALAGKPPLAAIEHLIAKKLKTQYNNQNGTVTAAGFLIAKKLYALDFEKGPMQPMPEGTIARSGATFRKKPGYA</sequence>
<evidence type="ECO:0008006" key="3">
    <source>
        <dbReference type="Google" id="ProtNLM"/>
    </source>
</evidence>
<keyword evidence="2" id="KW-1185">Reference proteome</keyword>
<protein>
    <recommendedName>
        <fullName evidence="3">DUF2336 domain-containing protein</fullName>
    </recommendedName>
</protein>